<dbReference type="PANTHER" id="PTHR33055">
    <property type="entry name" value="TRANSPOSASE FOR INSERTION SEQUENCE ELEMENT IS1111A"/>
    <property type="match status" value="1"/>
</dbReference>
<gene>
    <name evidence="2" type="ORF">IFO71_14650</name>
</gene>
<dbReference type="InterPro" id="IPR002525">
    <property type="entry name" value="Transp_IS110-like_N"/>
</dbReference>
<dbReference type="RefSeq" id="WP_192030399.1">
    <property type="nucleotide sequence ID" value="NZ_JACYTR010000036.1"/>
</dbReference>
<protein>
    <submittedName>
        <fullName evidence="2">Transposase</fullName>
    </submittedName>
</protein>
<evidence type="ECO:0000313" key="3">
    <source>
        <dbReference type="Proteomes" id="UP000613768"/>
    </source>
</evidence>
<dbReference type="PANTHER" id="PTHR33055:SF13">
    <property type="entry name" value="TRANSPOSASE"/>
    <property type="match status" value="1"/>
</dbReference>
<sequence>MARKQQKRALRVLYRDCAGIDIGASVHWVAIDPALDAQPTRSFGVDTISLEQMADWLIERGVRQVALESTGVYWIPVFEPLERRGLNVHLVDARATKQVSGRNQTCAELGASEKSRMDLFRPSLESFQPSDVCDEWSR</sequence>
<dbReference type="EMBL" id="JACYTR010000036">
    <property type="protein sequence ID" value="MBD8526978.1"/>
    <property type="molecule type" value="Genomic_DNA"/>
</dbReference>
<reference evidence="2 3" key="1">
    <citation type="submission" date="2020-09" db="EMBL/GenBank/DDBJ databases">
        <title>Pseudoxanthomonas sp. CAU 1598 isolated from sand of Yaerae Beach.</title>
        <authorList>
            <person name="Kim W."/>
        </authorList>
    </citation>
    <scope>NUCLEOTIDE SEQUENCE [LARGE SCALE GENOMIC DNA]</scope>
    <source>
        <strain evidence="2 3">CAU 1598</strain>
    </source>
</reference>
<dbReference type="InterPro" id="IPR047650">
    <property type="entry name" value="Transpos_IS110"/>
</dbReference>
<keyword evidence="3" id="KW-1185">Reference proteome</keyword>
<dbReference type="AlphaFoldDB" id="A0AAW3ZLY5"/>
<proteinExistence type="predicted"/>
<dbReference type="Pfam" id="PF01548">
    <property type="entry name" value="DEDD_Tnp_IS110"/>
    <property type="match status" value="1"/>
</dbReference>
<evidence type="ECO:0000259" key="1">
    <source>
        <dbReference type="Pfam" id="PF01548"/>
    </source>
</evidence>
<dbReference type="GO" id="GO:0006313">
    <property type="term" value="P:DNA transposition"/>
    <property type="evidence" value="ECO:0007669"/>
    <property type="project" value="InterPro"/>
</dbReference>
<name>A0AAW3ZLY5_9GAMM</name>
<comment type="caution">
    <text evidence="2">The sequence shown here is derived from an EMBL/GenBank/DDBJ whole genome shotgun (WGS) entry which is preliminary data.</text>
</comment>
<evidence type="ECO:0000313" key="2">
    <source>
        <dbReference type="EMBL" id="MBD8526978.1"/>
    </source>
</evidence>
<dbReference type="Proteomes" id="UP000613768">
    <property type="component" value="Unassembled WGS sequence"/>
</dbReference>
<dbReference type="GO" id="GO:0004803">
    <property type="term" value="F:transposase activity"/>
    <property type="evidence" value="ECO:0007669"/>
    <property type="project" value="InterPro"/>
</dbReference>
<dbReference type="GO" id="GO:0003677">
    <property type="term" value="F:DNA binding"/>
    <property type="evidence" value="ECO:0007669"/>
    <property type="project" value="InterPro"/>
</dbReference>
<feature type="domain" description="Transposase IS110-like N-terminal" evidence="1">
    <location>
        <begin position="18"/>
        <end position="102"/>
    </location>
</feature>
<accession>A0AAW3ZLY5</accession>
<organism evidence="2 3">
    <name type="scientific">Pseudomarimonas arenosa</name>
    <dbReference type="NCBI Taxonomy" id="2774145"/>
    <lineage>
        <taxon>Bacteria</taxon>
        <taxon>Pseudomonadati</taxon>
        <taxon>Pseudomonadota</taxon>
        <taxon>Gammaproteobacteria</taxon>
        <taxon>Lysobacterales</taxon>
        <taxon>Lysobacteraceae</taxon>
        <taxon>Pseudomarimonas</taxon>
    </lineage>
</organism>